<protein>
    <submittedName>
        <fullName evidence="3">YceI family protein</fullName>
    </submittedName>
</protein>
<proteinExistence type="predicted"/>
<dbReference type="PANTHER" id="PTHR34406:SF1">
    <property type="entry name" value="PROTEIN YCEI"/>
    <property type="match status" value="1"/>
</dbReference>
<dbReference type="InterPro" id="IPR036761">
    <property type="entry name" value="TTHA0802/YceI-like_sf"/>
</dbReference>
<organism evidence="3 4">
    <name type="scientific">Pendulispora albinea</name>
    <dbReference type="NCBI Taxonomy" id="2741071"/>
    <lineage>
        <taxon>Bacteria</taxon>
        <taxon>Pseudomonadati</taxon>
        <taxon>Myxococcota</taxon>
        <taxon>Myxococcia</taxon>
        <taxon>Myxococcales</taxon>
        <taxon>Sorangiineae</taxon>
        <taxon>Pendulisporaceae</taxon>
        <taxon>Pendulispora</taxon>
    </lineage>
</organism>
<evidence type="ECO:0000259" key="2">
    <source>
        <dbReference type="SMART" id="SM00867"/>
    </source>
</evidence>
<feature type="chain" id="PRO_5047196474" evidence="1">
    <location>
        <begin position="21"/>
        <end position="218"/>
    </location>
</feature>
<dbReference type="PANTHER" id="PTHR34406">
    <property type="entry name" value="PROTEIN YCEI"/>
    <property type="match status" value="1"/>
</dbReference>
<dbReference type="InterPro" id="IPR007372">
    <property type="entry name" value="Lipid/polyisoprenoid-bd_YceI"/>
</dbReference>
<evidence type="ECO:0000256" key="1">
    <source>
        <dbReference type="SAM" id="SignalP"/>
    </source>
</evidence>
<dbReference type="SMART" id="SM00867">
    <property type="entry name" value="YceI"/>
    <property type="match status" value="1"/>
</dbReference>
<dbReference type="Proteomes" id="UP001370348">
    <property type="component" value="Chromosome"/>
</dbReference>
<reference evidence="3 4" key="1">
    <citation type="submission" date="2021-12" db="EMBL/GenBank/DDBJ databases">
        <title>Discovery of the Pendulisporaceae a myxobacterial family with distinct sporulation behavior and unique specialized metabolism.</title>
        <authorList>
            <person name="Garcia R."/>
            <person name="Popoff A."/>
            <person name="Bader C.D."/>
            <person name="Loehr J."/>
            <person name="Walesch S."/>
            <person name="Walt C."/>
            <person name="Boldt J."/>
            <person name="Bunk B."/>
            <person name="Haeckl F.J.F.P.J."/>
            <person name="Gunesch A.P."/>
            <person name="Birkelbach J."/>
            <person name="Nuebel U."/>
            <person name="Pietschmann T."/>
            <person name="Bach T."/>
            <person name="Mueller R."/>
        </authorList>
    </citation>
    <scope>NUCLEOTIDE SEQUENCE [LARGE SCALE GENOMIC DNA]</scope>
    <source>
        <strain evidence="3 4">MSr11954</strain>
    </source>
</reference>
<evidence type="ECO:0000313" key="3">
    <source>
        <dbReference type="EMBL" id="WXB13207.1"/>
    </source>
</evidence>
<dbReference type="SUPFAM" id="SSF101874">
    <property type="entry name" value="YceI-like"/>
    <property type="match status" value="1"/>
</dbReference>
<sequence>MKYRLAFVAAALTLAGLSAACDNDPGKDKAKAQVAAPGATVAQPVAAGAATKYAFSSADGSKFSFVGAKVTRKHDGSFGTFSGTIQLVDNNPEKSSVSADIDIGSMATDTDQLTGHLKTADFFDVAKFPKAHFTSTAIRAGGEKGATHTVTGNLELHGVTKALTFPATIRVNGDNVEADAEFAINRKDFGLVYPGKPDDLIKDEVLIKLAIRAKKAAS</sequence>
<feature type="domain" description="Lipid/polyisoprenoid-binding YceI-like" evidence="2">
    <location>
        <begin position="52"/>
        <end position="214"/>
    </location>
</feature>
<dbReference type="RefSeq" id="WP_394822827.1">
    <property type="nucleotide sequence ID" value="NZ_CP089984.1"/>
</dbReference>
<dbReference type="EMBL" id="CP089984">
    <property type="protein sequence ID" value="WXB13207.1"/>
    <property type="molecule type" value="Genomic_DNA"/>
</dbReference>
<dbReference type="Pfam" id="PF04264">
    <property type="entry name" value="YceI"/>
    <property type="match status" value="1"/>
</dbReference>
<gene>
    <name evidence="3" type="ORF">LZC94_35855</name>
</gene>
<dbReference type="PROSITE" id="PS51257">
    <property type="entry name" value="PROKAR_LIPOPROTEIN"/>
    <property type="match status" value="1"/>
</dbReference>
<dbReference type="Gene3D" id="2.40.128.110">
    <property type="entry name" value="Lipid/polyisoprenoid-binding, YceI-like"/>
    <property type="match status" value="1"/>
</dbReference>
<accession>A0ABZ2LQK9</accession>
<name>A0ABZ2LQK9_9BACT</name>
<feature type="signal peptide" evidence="1">
    <location>
        <begin position="1"/>
        <end position="20"/>
    </location>
</feature>
<keyword evidence="1" id="KW-0732">Signal</keyword>
<keyword evidence="4" id="KW-1185">Reference proteome</keyword>
<evidence type="ECO:0000313" key="4">
    <source>
        <dbReference type="Proteomes" id="UP001370348"/>
    </source>
</evidence>